<evidence type="ECO:0000256" key="3">
    <source>
        <dbReference type="ARBA" id="ARBA00023157"/>
    </source>
</evidence>
<keyword evidence="2" id="KW-0732">Signal</keyword>
<dbReference type="InterPro" id="IPR035976">
    <property type="entry name" value="Sushi/SCR/CCP_sf"/>
</dbReference>
<sequence>MANGSWSQPVPVCKAKHCAAPPNVPEGAVLTDTVFSVNQKVTIQCQKGYQRHGNSVITCQTNQTWSPITAYCEKILCGAPVQVKNAFVRGVYHRAGDIATYSCYSGYMLQGSHASSCLENGTWSTPPICRAVCRFPCQNGGTCERPNTCACPEGWMGHLCETPICILPCLNGGLCLAPYKCDCPLGWTGSRCQRAVCHSPCLNGGKCIRPNRCHCLPSWSGKDCSRRRKPCSITCRGPELLALFSASADRGVKTPDRMVCLIENE</sequence>
<dbReference type="OrthoDB" id="6127264at2759"/>
<dbReference type="PROSITE" id="PS01186">
    <property type="entry name" value="EGF_2"/>
    <property type="match status" value="1"/>
</dbReference>
<evidence type="ECO:0000259" key="7">
    <source>
        <dbReference type="PROSITE" id="PS50923"/>
    </source>
</evidence>
<dbReference type="GO" id="GO:0009986">
    <property type="term" value="C:cell surface"/>
    <property type="evidence" value="ECO:0007669"/>
    <property type="project" value="TreeGrafter"/>
</dbReference>
<dbReference type="EMBL" id="BFAA01014668">
    <property type="protein sequence ID" value="GCB79495.1"/>
    <property type="molecule type" value="Genomic_DNA"/>
</dbReference>
<feature type="disulfide bond" evidence="4">
    <location>
        <begin position="183"/>
        <end position="192"/>
    </location>
</feature>
<dbReference type="PROSITE" id="PS50923">
    <property type="entry name" value="SUSHI"/>
    <property type="match status" value="2"/>
</dbReference>
<dbReference type="Pfam" id="PF07974">
    <property type="entry name" value="EGF_2"/>
    <property type="match status" value="2"/>
</dbReference>
<dbReference type="CDD" id="cd00033">
    <property type="entry name" value="CCP"/>
    <property type="match status" value="2"/>
</dbReference>
<dbReference type="OMA" id="ITAYCEK"/>
<evidence type="ECO:0000256" key="1">
    <source>
        <dbReference type="ARBA" id="ARBA00022536"/>
    </source>
</evidence>
<evidence type="ECO:0000313" key="9">
    <source>
        <dbReference type="Proteomes" id="UP000288216"/>
    </source>
</evidence>
<dbReference type="STRING" id="75743.A0A401Q287"/>
<feature type="non-terminal residue" evidence="8">
    <location>
        <position position="265"/>
    </location>
</feature>
<dbReference type="SMART" id="SM00181">
    <property type="entry name" value="EGF"/>
    <property type="match status" value="3"/>
</dbReference>
<keyword evidence="9" id="KW-1185">Reference proteome</keyword>
<feature type="disulfide bond" evidence="4">
    <location>
        <begin position="165"/>
        <end position="175"/>
    </location>
</feature>
<dbReference type="GO" id="GO:0005102">
    <property type="term" value="F:signaling receptor binding"/>
    <property type="evidence" value="ECO:0007669"/>
    <property type="project" value="TreeGrafter"/>
</dbReference>
<dbReference type="Pfam" id="PF00008">
    <property type="entry name" value="EGF"/>
    <property type="match status" value="1"/>
</dbReference>
<dbReference type="InterPro" id="IPR000436">
    <property type="entry name" value="Sushi_SCR_CCP_dom"/>
</dbReference>
<dbReference type="PROSITE" id="PS00022">
    <property type="entry name" value="EGF_1"/>
    <property type="match status" value="2"/>
</dbReference>
<keyword evidence="1 4" id="KW-0245">EGF-like domain</keyword>
<dbReference type="Gene3D" id="2.10.70.10">
    <property type="entry name" value="Complement Module, domain 1"/>
    <property type="match status" value="2"/>
</dbReference>
<evidence type="ECO:0008006" key="10">
    <source>
        <dbReference type="Google" id="ProtNLM"/>
    </source>
</evidence>
<protein>
    <recommendedName>
        <fullName evidence="10">Sushi, von Willebrand factor type A, EGF and pentraxin domain-containing protein 1</fullName>
    </recommendedName>
</protein>
<evidence type="ECO:0000256" key="5">
    <source>
        <dbReference type="PROSITE-ProRule" id="PRU00302"/>
    </source>
</evidence>
<proteinExistence type="predicted"/>
<dbReference type="InterPro" id="IPR013111">
    <property type="entry name" value="EGF_extracell"/>
</dbReference>
<dbReference type="SUPFAM" id="SSF57196">
    <property type="entry name" value="EGF/Laminin"/>
    <property type="match status" value="3"/>
</dbReference>
<feature type="domain" description="Sushi" evidence="7">
    <location>
        <begin position="75"/>
        <end position="131"/>
    </location>
</feature>
<organism evidence="8 9">
    <name type="scientific">Scyliorhinus torazame</name>
    <name type="common">Cloudy catshark</name>
    <name type="synonym">Catulus torazame</name>
    <dbReference type="NCBI Taxonomy" id="75743"/>
    <lineage>
        <taxon>Eukaryota</taxon>
        <taxon>Metazoa</taxon>
        <taxon>Chordata</taxon>
        <taxon>Craniata</taxon>
        <taxon>Vertebrata</taxon>
        <taxon>Chondrichthyes</taxon>
        <taxon>Elasmobranchii</taxon>
        <taxon>Galeomorphii</taxon>
        <taxon>Galeoidea</taxon>
        <taxon>Carcharhiniformes</taxon>
        <taxon>Scyliorhinidae</taxon>
        <taxon>Scyliorhinus</taxon>
    </lineage>
</organism>
<dbReference type="Gene3D" id="2.10.25.10">
    <property type="entry name" value="Laminin"/>
    <property type="match status" value="3"/>
</dbReference>
<dbReference type="PANTHER" id="PTHR14949:SF56">
    <property type="entry name" value="EGF-LIKE-DOMAIN, MULTIPLE 7"/>
    <property type="match status" value="1"/>
</dbReference>
<dbReference type="SMART" id="SM00032">
    <property type="entry name" value="CCP"/>
    <property type="match status" value="2"/>
</dbReference>
<reference evidence="8 9" key="1">
    <citation type="journal article" date="2018" name="Nat. Ecol. Evol.">
        <title>Shark genomes provide insights into elasmobranch evolution and the origin of vertebrates.</title>
        <authorList>
            <person name="Hara Y"/>
            <person name="Yamaguchi K"/>
            <person name="Onimaru K"/>
            <person name="Kadota M"/>
            <person name="Koyanagi M"/>
            <person name="Keeley SD"/>
            <person name="Tatsumi K"/>
            <person name="Tanaka K"/>
            <person name="Motone F"/>
            <person name="Kageyama Y"/>
            <person name="Nozu R"/>
            <person name="Adachi N"/>
            <person name="Nishimura O"/>
            <person name="Nakagawa R"/>
            <person name="Tanegashima C"/>
            <person name="Kiyatake I"/>
            <person name="Matsumoto R"/>
            <person name="Murakumo K"/>
            <person name="Nishida K"/>
            <person name="Terakita A"/>
            <person name="Kuratani S"/>
            <person name="Sato K"/>
            <person name="Hyodo S Kuraku.S."/>
        </authorList>
    </citation>
    <scope>NUCLEOTIDE SEQUENCE [LARGE SCALE GENOMIC DNA]</scope>
</reference>
<dbReference type="SUPFAM" id="SSF57535">
    <property type="entry name" value="Complement control module/SCR domain"/>
    <property type="match status" value="2"/>
</dbReference>
<comment type="caution">
    <text evidence="4">Lacks conserved residue(s) required for the propagation of feature annotation.</text>
</comment>
<feature type="disulfide bond" evidence="4">
    <location>
        <begin position="197"/>
        <end position="207"/>
    </location>
</feature>
<dbReference type="AlphaFoldDB" id="A0A401Q287"/>
<feature type="disulfide bond" evidence="4">
    <location>
        <begin position="215"/>
        <end position="224"/>
    </location>
</feature>
<dbReference type="InterPro" id="IPR000742">
    <property type="entry name" value="EGF"/>
</dbReference>
<dbReference type="FunFam" id="2.10.25.10:FF:000225">
    <property type="entry name" value="Sushi, von Willebrand factor type A, EGF and pentraxin domain containing 1"/>
    <property type="match status" value="1"/>
</dbReference>
<evidence type="ECO:0000259" key="6">
    <source>
        <dbReference type="PROSITE" id="PS50026"/>
    </source>
</evidence>
<gene>
    <name evidence="8" type="ORF">scyTo_0019553</name>
</gene>
<accession>A0A401Q287</accession>
<feature type="domain" description="EGF-like" evidence="6">
    <location>
        <begin position="161"/>
        <end position="193"/>
    </location>
</feature>
<name>A0A401Q287_SCYTO</name>
<dbReference type="InterPro" id="IPR050969">
    <property type="entry name" value="Dev_Signal_Modulators"/>
</dbReference>
<evidence type="ECO:0000256" key="2">
    <source>
        <dbReference type="ARBA" id="ARBA00022729"/>
    </source>
</evidence>
<feature type="domain" description="Sushi" evidence="7">
    <location>
        <begin position="16"/>
        <end position="74"/>
    </location>
</feature>
<dbReference type="Pfam" id="PF00084">
    <property type="entry name" value="Sushi"/>
    <property type="match status" value="2"/>
</dbReference>
<feature type="disulfide bond" evidence="5">
    <location>
        <begin position="45"/>
        <end position="72"/>
    </location>
</feature>
<dbReference type="PROSITE" id="PS50026">
    <property type="entry name" value="EGF_3"/>
    <property type="match status" value="2"/>
</dbReference>
<keyword evidence="3 4" id="KW-1015">Disulfide bond</keyword>
<dbReference type="GO" id="GO:0005576">
    <property type="term" value="C:extracellular region"/>
    <property type="evidence" value="ECO:0007669"/>
    <property type="project" value="TreeGrafter"/>
</dbReference>
<feature type="domain" description="EGF-like" evidence="6">
    <location>
        <begin position="194"/>
        <end position="225"/>
    </location>
</feature>
<evidence type="ECO:0000313" key="8">
    <source>
        <dbReference type="EMBL" id="GCB79495.1"/>
    </source>
</evidence>
<dbReference type="PANTHER" id="PTHR14949">
    <property type="entry name" value="EGF-LIKE-DOMAIN, MULTIPLE 7, 8"/>
    <property type="match status" value="1"/>
</dbReference>
<evidence type="ECO:0000256" key="4">
    <source>
        <dbReference type="PROSITE-ProRule" id="PRU00076"/>
    </source>
</evidence>
<keyword evidence="5" id="KW-0768">Sushi</keyword>
<dbReference type="Proteomes" id="UP000288216">
    <property type="component" value="Unassembled WGS sequence"/>
</dbReference>
<comment type="caution">
    <text evidence="8">The sequence shown here is derived from an EMBL/GenBank/DDBJ whole genome shotgun (WGS) entry which is preliminary data.</text>
</comment>